<dbReference type="SUPFAM" id="SSF54928">
    <property type="entry name" value="RNA-binding domain, RBD"/>
    <property type="match status" value="2"/>
</dbReference>
<feature type="region of interest" description="Disordered" evidence="3">
    <location>
        <begin position="95"/>
        <end position="117"/>
    </location>
</feature>
<dbReference type="GO" id="GO:1990904">
    <property type="term" value="C:ribonucleoprotein complex"/>
    <property type="evidence" value="ECO:0007669"/>
    <property type="project" value="TreeGrafter"/>
</dbReference>
<dbReference type="PANTHER" id="PTHR23003">
    <property type="entry name" value="RNA RECOGNITION MOTIF RRM DOMAIN CONTAINING PROTEIN"/>
    <property type="match status" value="1"/>
</dbReference>
<evidence type="ECO:0000256" key="3">
    <source>
        <dbReference type="SAM" id="MobiDB-lite"/>
    </source>
</evidence>
<evidence type="ECO:0000313" key="5">
    <source>
        <dbReference type="EMBL" id="GFH55751.1"/>
    </source>
</evidence>
<evidence type="ECO:0000259" key="4">
    <source>
        <dbReference type="PROSITE" id="PS50102"/>
    </source>
</evidence>
<gene>
    <name evidence="5" type="ORF">CTEN210_12227</name>
</gene>
<dbReference type="FunFam" id="3.30.70.330:FF:000362">
    <property type="entry name" value="GBP2p Poly(A+) RNA-binding protein"/>
    <property type="match status" value="1"/>
</dbReference>
<name>A0AAD3D0T4_9STRA</name>
<reference evidence="5 6" key="1">
    <citation type="journal article" date="2021" name="Sci. Rep.">
        <title>The genome of the diatom Chaetoceros tenuissimus carries an ancient integrated fragment of an extant virus.</title>
        <authorList>
            <person name="Hongo Y."/>
            <person name="Kimura K."/>
            <person name="Takaki Y."/>
            <person name="Yoshida Y."/>
            <person name="Baba S."/>
            <person name="Kobayashi G."/>
            <person name="Nagasaki K."/>
            <person name="Hano T."/>
            <person name="Tomaru Y."/>
        </authorList>
    </citation>
    <scope>NUCLEOTIDE SEQUENCE [LARGE SCALE GENOMIC DNA]</scope>
    <source>
        <strain evidence="5 6">NIES-3715</strain>
    </source>
</reference>
<dbReference type="Pfam" id="PF00076">
    <property type="entry name" value="RRM_1"/>
    <property type="match status" value="2"/>
</dbReference>
<evidence type="ECO:0000256" key="1">
    <source>
        <dbReference type="ARBA" id="ARBA00022884"/>
    </source>
</evidence>
<proteinExistence type="predicted"/>
<protein>
    <submittedName>
        <fullName evidence="5">RNA binding protein</fullName>
    </submittedName>
</protein>
<evidence type="ECO:0000313" key="6">
    <source>
        <dbReference type="Proteomes" id="UP001054902"/>
    </source>
</evidence>
<dbReference type="AlphaFoldDB" id="A0AAD3D0T4"/>
<dbReference type="InterPro" id="IPR050374">
    <property type="entry name" value="RRT5_SRSF_SR"/>
</dbReference>
<dbReference type="InterPro" id="IPR000504">
    <property type="entry name" value="RRM_dom"/>
</dbReference>
<dbReference type="Gene3D" id="3.30.70.330">
    <property type="match status" value="2"/>
</dbReference>
<dbReference type="GO" id="GO:0003729">
    <property type="term" value="F:mRNA binding"/>
    <property type="evidence" value="ECO:0007669"/>
    <property type="project" value="TreeGrafter"/>
</dbReference>
<dbReference type="InterPro" id="IPR035979">
    <property type="entry name" value="RBD_domain_sf"/>
</dbReference>
<dbReference type="CDD" id="cd00590">
    <property type="entry name" value="RRM_SF"/>
    <property type="match status" value="1"/>
</dbReference>
<feature type="domain" description="RRM" evidence="4">
    <location>
        <begin position="120"/>
        <end position="196"/>
    </location>
</feature>
<sequence>MDGVCAIKIMSEENNNGPNKCSVYVGNLSYRTSWQDLKDHMREIGPVENAKIFQMHDGRSKGSGLVTFENAEDAERAIKELNQTEFQGREITVRADGGSARPARPASKFSAKKDSPADGTQLYVGNLSWGITWGNLKDTFKEAGDIERADVVSRNGRSRGFGFVKFSNADDAQKAIEMFNGKELDGRELEVRLDKKN</sequence>
<dbReference type="GO" id="GO:0005634">
    <property type="term" value="C:nucleus"/>
    <property type="evidence" value="ECO:0007669"/>
    <property type="project" value="TreeGrafter"/>
</dbReference>
<dbReference type="Proteomes" id="UP001054902">
    <property type="component" value="Unassembled WGS sequence"/>
</dbReference>
<keyword evidence="1 2" id="KW-0694">RNA-binding</keyword>
<organism evidence="5 6">
    <name type="scientific">Chaetoceros tenuissimus</name>
    <dbReference type="NCBI Taxonomy" id="426638"/>
    <lineage>
        <taxon>Eukaryota</taxon>
        <taxon>Sar</taxon>
        <taxon>Stramenopiles</taxon>
        <taxon>Ochrophyta</taxon>
        <taxon>Bacillariophyta</taxon>
        <taxon>Coscinodiscophyceae</taxon>
        <taxon>Chaetocerotophycidae</taxon>
        <taxon>Chaetocerotales</taxon>
        <taxon>Chaetocerotaceae</taxon>
        <taxon>Chaetoceros</taxon>
    </lineage>
</organism>
<dbReference type="GO" id="GO:0005737">
    <property type="term" value="C:cytoplasm"/>
    <property type="evidence" value="ECO:0007669"/>
    <property type="project" value="TreeGrafter"/>
</dbReference>
<dbReference type="PROSITE" id="PS50102">
    <property type="entry name" value="RRM"/>
    <property type="match status" value="2"/>
</dbReference>
<comment type="caution">
    <text evidence="5">The sequence shown here is derived from an EMBL/GenBank/DDBJ whole genome shotgun (WGS) entry which is preliminary data.</text>
</comment>
<accession>A0AAD3D0T4</accession>
<dbReference type="SMART" id="SM00360">
    <property type="entry name" value="RRM"/>
    <property type="match status" value="2"/>
</dbReference>
<feature type="domain" description="RRM" evidence="4">
    <location>
        <begin position="21"/>
        <end position="98"/>
    </location>
</feature>
<evidence type="ECO:0000256" key="2">
    <source>
        <dbReference type="PROSITE-ProRule" id="PRU00176"/>
    </source>
</evidence>
<dbReference type="InterPro" id="IPR012677">
    <property type="entry name" value="Nucleotide-bd_a/b_plait_sf"/>
</dbReference>
<dbReference type="EMBL" id="BLLK01000051">
    <property type="protein sequence ID" value="GFH55751.1"/>
    <property type="molecule type" value="Genomic_DNA"/>
</dbReference>
<keyword evidence="6" id="KW-1185">Reference proteome</keyword>